<dbReference type="CDD" id="cd16913">
    <property type="entry name" value="YkuD_like"/>
    <property type="match status" value="1"/>
</dbReference>
<dbReference type="Gene3D" id="1.10.101.10">
    <property type="entry name" value="PGBD-like superfamily/PGBD"/>
    <property type="match status" value="1"/>
</dbReference>
<feature type="active site" description="Nucleophile" evidence="7">
    <location>
        <position position="484"/>
    </location>
</feature>
<protein>
    <submittedName>
        <fullName evidence="9">Murein L,D-transpeptidase</fullName>
    </submittedName>
</protein>
<feature type="domain" description="L,D-TPase catalytic" evidence="8">
    <location>
        <begin position="330"/>
        <end position="512"/>
    </location>
</feature>
<dbReference type="PANTHER" id="PTHR41533:SF2">
    <property type="entry name" value="BLR7131 PROTEIN"/>
    <property type="match status" value="1"/>
</dbReference>
<comment type="pathway">
    <text evidence="1 7">Cell wall biogenesis; peptidoglycan biosynthesis.</text>
</comment>
<keyword evidence="3" id="KW-0808">Transferase</keyword>
<evidence type="ECO:0000259" key="8">
    <source>
        <dbReference type="PROSITE" id="PS52029"/>
    </source>
</evidence>
<dbReference type="Gene3D" id="2.40.440.10">
    <property type="entry name" value="L,D-transpeptidase catalytic domain-like"/>
    <property type="match status" value="1"/>
</dbReference>
<dbReference type="GO" id="GO:0016740">
    <property type="term" value="F:transferase activity"/>
    <property type="evidence" value="ECO:0007669"/>
    <property type="project" value="UniProtKB-KW"/>
</dbReference>
<evidence type="ECO:0000256" key="3">
    <source>
        <dbReference type="ARBA" id="ARBA00022679"/>
    </source>
</evidence>
<name>A0A9W6FSH4_9BACT</name>
<evidence type="ECO:0000313" key="9">
    <source>
        <dbReference type="EMBL" id="GLI34039.1"/>
    </source>
</evidence>
<dbReference type="InterPro" id="IPR005490">
    <property type="entry name" value="LD_TPept_cat_dom"/>
</dbReference>
<dbReference type="InterPro" id="IPR052905">
    <property type="entry name" value="LD-transpeptidase_YkuD-like"/>
</dbReference>
<dbReference type="SUPFAM" id="SSF47090">
    <property type="entry name" value="PGBD-like"/>
    <property type="match status" value="1"/>
</dbReference>
<dbReference type="EMBL" id="BSDR01000001">
    <property type="protein sequence ID" value="GLI34039.1"/>
    <property type="molecule type" value="Genomic_DNA"/>
</dbReference>
<dbReference type="RefSeq" id="WP_281793311.1">
    <property type="nucleotide sequence ID" value="NZ_BSDR01000001.1"/>
</dbReference>
<comment type="caution">
    <text evidence="9">The sequence shown here is derived from an EMBL/GenBank/DDBJ whole genome shotgun (WGS) entry which is preliminary data.</text>
</comment>
<dbReference type="InterPro" id="IPR038063">
    <property type="entry name" value="Transpep_catalytic_dom"/>
</dbReference>
<evidence type="ECO:0000256" key="6">
    <source>
        <dbReference type="ARBA" id="ARBA00023316"/>
    </source>
</evidence>
<dbReference type="GO" id="GO:0008360">
    <property type="term" value="P:regulation of cell shape"/>
    <property type="evidence" value="ECO:0007669"/>
    <property type="project" value="UniProtKB-UniRule"/>
</dbReference>
<comment type="similarity">
    <text evidence="2">Belongs to the YkuD family.</text>
</comment>
<reference evidence="9" key="1">
    <citation type="submission" date="2022-12" db="EMBL/GenBank/DDBJ databases">
        <title>Reference genome sequencing for broad-spectrum identification of bacterial and archaeal isolates by mass spectrometry.</title>
        <authorList>
            <person name="Sekiguchi Y."/>
            <person name="Tourlousse D.M."/>
        </authorList>
    </citation>
    <scope>NUCLEOTIDE SEQUENCE</scope>
    <source>
        <strain evidence="9">ASRB1</strain>
    </source>
</reference>
<evidence type="ECO:0000256" key="1">
    <source>
        <dbReference type="ARBA" id="ARBA00004752"/>
    </source>
</evidence>
<dbReference type="GO" id="GO:0071555">
    <property type="term" value="P:cell wall organization"/>
    <property type="evidence" value="ECO:0007669"/>
    <property type="project" value="UniProtKB-UniRule"/>
</dbReference>
<keyword evidence="4 7" id="KW-0133">Cell shape</keyword>
<evidence type="ECO:0000256" key="2">
    <source>
        <dbReference type="ARBA" id="ARBA00005992"/>
    </source>
</evidence>
<gene>
    <name evidence="9" type="ORF">DAMNIGENAA_14720</name>
</gene>
<evidence type="ECO:0000256" key="7">
    <source>
        <dbReference type="PROSITE-ProRule" id="PRU01373"/>
    </source>
</evidence>
<dbReference type="GO" id="GO:0004180">
    <property type="term" value="F:carboxypeptidase activity"/>
    <property type="evidence" value="ECO:0007669"/>
    <property type="project" value="UniProtKB-ARBA"/>
</dbReference>
<evidence type="ECO:0000256" key="4">
    <source>
        <dbReference type="ARBA" id="ARBA00022960"/>
    </source>
</evidence>
<dbReference type="InterPro" id="IPR036366">
    <property type="entry name" value="PGBDSf"/>
</dbReference>
<dbReference type="InterPro" id="IPR045380">
    <property type="entry name" value="LD_TPept_scaffold_dom"/>
</dbReference>
<keyword evidence="6 7" id="KW-0961">Cell wall biogenesis/degradation</keyword>
<dbReference type="InterPro" id="IPR036365">
    <property type="entry name" value="PGBD-like_sf"/>
</dbReference>
<proteinExistence type="inferred from homology"/>
<dbReference type="PANTHER" id="PTHR41533">
    <property type="entry name" value="L,D-TRANSPEPTIDASE HI_1667-RELATED"/>
    <property type="match status" value="1"/>
</dbReference>
<accession>A0A9W6FSH4</accession>
<keyword evidence="5 7" id="KW-0573">Peptidoglycan synthesis</keyword>
<dbReference type="Pfam" id="PF20142">
    <property type="entry name" value="Scaffold"/>
    <property type="match status" value="1"/>
</dbReference>
<keyword evidence="10" id="KW-1185">Reference proteome</keyword>
<organism evidence="9 10">
    <name type="scientific">Desulforhabdus amnigena</name>
    <dbReference type="NCBI Taxonomy" id="40218"/>
    <lineage>
        <taxon>Bacteria</taxon>
        <taxon>Pseudomonadati</taxon>
        <taxon>Thermodesulfobacteriota</taxon>
        <taxon>Syntrophobacteria</taxon>
        <taxon>Syntrophobacterales</taxon>
        <taxon>Syntrophobacteraceae</taxon>
        <taxon>Desulforhabdus</taxon>
    </lineage>
</organism>
<dbReference type="InterPro" id="IPR002477">
    <property type="entry name" value="Peptidoglycan-bd-like"/>
</dbReference>
<dbReference type="Pfam" id="PF03734">
    <property type="entry name" value="YkuD"/>
    <property type="match status" value="1"/>
</dbReference>
<dbReference type="AlphaFoldDB" id="A0A9W6FSH4"/>
<feature type="active site" description="Proton donor/acceptor" evidence="7">
    <location>
        <position position="465"/>
    </location>
</feature>
<dbReference type="Proteomes" id="UP001144372">
    <property type="component" value="Unassembled WGS sequence"/>
</dbReference>
<dbReference type="GO" id="GO:0009252">
    <property type="term" value="P:peptidoglycan biosynthetic process"/>
    <property type="evidence" value="ECO:0007669"/>
    <property type="project" value="UniProtKB-KW"/>
</dbReference>
<evidence type="ECO:0000256" key="5">
    <source>
        <dbReference type="ARBA" id="ARBA00022984"/>
    </source>
</evidence>
<evidence type="ECO:0000313" key="10">
    <source>
        <dbReference type="Proteomes" id="UP001144372"/>
    </source>
</evidence>
<dbReference type="PROSITE" id="PS52029">
    <property type="entry name" value="LD_TPASE"/>
    <property type="match status" value="1"/>
</dbReference>
<dbReference type="SUPFAM" id="SSF141523">
    <property type="entry name" value="L,D-transpeptidase catalytic domain-like"/>
    <property type="match status" value="1"/>
</dbReference>
<sequence length="569" mass="65379">MKSSKKRIKELKKNGLLFVLLTLITFFAFPVSISAALAESRVTEELRGRIGKIEGTATMELDCQAIHAGTDLIQFYKERAYAPIWVDADRLNDLGRALPAYLQAANEHGLDPEDYHFSCMQAMVKNFQTITQNHHPIPARDLADLDILMTDAFLIYASHLSSGKVDPNRLYPQWLSEKNKADVIGGLKDLVKHRDLKATLRRFAPPHQEYWDLMEAGKKLQKTVSAGGWPMFPPGKPLRPGDHDARIPFLRERLRAGGHLLAEDPRDPDTFDPSLVVAVKKFQALNGLEADAIVGPGTIAALNVPAEKRLQQIYLNMERWRWLPRQWKERDVIVNTASFSLQAWQDQRKVLSMKVIVGKNYQKTPVFSEQMTYLEINPYWNVPRSIATKEFLPEIKRNPGYLASNHYELLAGWSNPPQAVNPWAVDWSSVSAQSFPYRIRQSPGPWNALGNIKFMFPNSFQVYLHDTPNRYLFKRHHRALSHGCIRVEKPLDLALLVLQDDPAWTRDRIENIIASKKRRIVSLPRPWMVHIQYWTAWVDEDGQIHFGQDIYDRDQVLWQALNETKSRKA</sequence>
<dbReference type="Pfam" id="PF01471">
    <property type="entry name" value="PG_binding_1"/>
    <property type="match status" value="1"/>
</dbReference>